<evidence type="ECO:0000256" key="2">
    <source>
        <dbReference type="ARBA" id="ARBA00004123"/>
    </source>
</evidence>
<evidence type="ECO:0000256" key="23">
    <source>
        <dbReference type="SAM" id="MobiDB-lite"/>
    </source>
</evidence>
<dbReference type="OrthoDB" id="5871723at2759"/>
<dbReference type="GO" id="GO:0004518">
    <property type="term" value="F:nuclease activity"/>
    <property type="evidence" value="ECO:0007669"/>
    <property type="project" value="UniProtKB-KW"/>
</dbReference>
<evidence type="ECO:0000256" key="9">
    <source>
        <dbReference type="ARBA" id="ARBA00022723"/>
    </source>
</evidence>
<keyword evidence="15" id="KW-0408">Iron</keyword>
<sequence>MSDENNSPVKLVLEKSRAKTPFEEHRKRSLNVIDDEVETDRKRSKYTKTVLSPPKNEVLSDWDSSPMKDSFDSFDAPITYNSGAKSKTRSSPICTTDPFGEDDVASQIEEKISQESGVQGFPDVRNEKNMRRFTVNHANYRDGCLDLECEADGSISMVYLQDQWSETEVGKGDVIRIIDAEPWGEMDFMVTSEKGIVIVNPDTLIPCTSVASSSWCSRKVVLNERFRFGCEGNKAMLLGTIVHELFQLGVQETVNLVTREWLLDVWRHKLWPNCTEELIALHFTPTSFENELQPYLEMIVTWINAHIPRSGYTPKELPSGSSVTEVEDIEETIWDPLIGVKGKVDVTVKTRNKFGKDSIESIELKTGKSGASADHSAQVFLYSLMLSSRYNQELLQGNLLYLKDGVGRPVVPRALELKGVLQTRNTLAKYIGNADWRSLPEPRRDPKFCEKCEQNVMCSFFQSKTEDFAKSSELMKSFALAQLSHLSTKQQEYCCRWIKILFAEWAEEKKVNGASLPQIWLASPEEREASRTCISNLSVFFEVPVQGGFKVTLERVEPLPENVLNVGDMCNVSTGKKYGLVMGFVVEILEFGLVIRCDRSIRKTGEIFHLDRHNSFSTYSTTLGSLLYLMGTDSNSTRLRNFVVDLASPEPLMVTMEPSPEVRKIIVKANLNTEQRKAVLYALISNDYFIIEGFPGSGKSTVIAVLVQCLAAMGQSVLLSAFTHSAIDNVLAKLAKNVNSDFAVRLGKSHAIRDDVLPMALETKMKDIVDKNRYEFMRNILKKTPVVACTCHHVVRELLFSWRRFDVCIVDEASMVLEPVLLPPLSAANRFVFVGDCHQLAPLVQSKSAKMEGAGTSLMQRLQQHKHAVVSLSSQYRMNRTIAKISSELFYEGKLVCGTEKVARGCLDRNGGYVIPPDCSDEMKAVLDGSLERSCVFVDTRANSDPQMQCQPTSGGVTNPGEARIVAAICRDFLRAGVPPSEIGVMCAYRRQIDVIREFSELSQLEVNTIDQFQGRDKSVIVWSTTWTDSGARRSELLRENRRLNVAITRAKHKVVIVGCGKSLETIPAFYSILKAIPNVVSFC</sequence>
<dbReference type="GO" id="GO:0005524">
    <property type="term" value="F:ATP binding"/>
    <property type="evidence" value="ECO:0007669"/>
    <property type="project" value="UniProtKB-KW"/>
</dbReference>
<keyword evidence="6" id="KW-0004">4Fe-4S</keyword>
<dbReference type="GO" id="GO:0005737">
    <property type="term" value="C:cytoplasm"/>
    <property type="evidence" value="ECO:0007669"/>
    <property type="project" value="TreeGrafter"/>
</dbReference>
<keyword evidence="18" id="KW-0234">DNA repair</keyword>
<dbReference type="GO" id="GO:0006260">
    <property type="term" value="P:DNA replication"/>
    <property type="evidence" value="ECO:0007669"/>
    <property type="project" value="UniProtKB-KW"/>
</dbReference>
<dbReference type="Pfam" id="PF08696">
    <property type="entry name" value="Dna2"/>
    <property type="match status" value="1"/>
</dbReference>
<evidence type="ECO:0000256" key="21">
    <source>
        <dbReference type="ARBA" id="ARBA00032548"/>
    </source>
</evidence>
<dbReference type="AlphaFoldDB" id="A0A8S1HHC6"/>
<keyword evidence="19" id="KW-0539">Nucleus</keyword>
<dbReference type="PANTHER" id="PTHR43788:SF8">
    <property type="entry name" value="DNA-BINDING PROTEIN SMUBP-2"/>
    <property type="match status" value="1"/>
</dbReference>
<feature type="domain" description="DNA2/NAM7 helicase-like C-terminal" evidence="26">
    <location>
        <begin position="856"/>
        <end position="1060"/>
    </location>
</feature>
<dbReference type="InterPro" id="IPR011604">
    <property type="entry name" value="PDDEXK-like_dom_sf"/>
</dbReference>
<dbReference type="EMBL" id="CAJGYM010000038">
    <property type="protein sequence ID" value="CAD6193808.1"/>
    <property type="molecule type" value="Genomic_DNA"/>
</dbReference>
<evidence type="ECO:0000256" key="15">
    <source>
        <dbReference type="ARBA" id="ARBA00023004"/>
    </source>
</evidence>
<keyword evidence="8" id="KW-0540">Nuclease</keyword>
<comment type="catalytic activity">
    <reaction evidence="22">
        <text>ATP + H2O = ADP + phosphate + H(+)</text>
        <dbReference type="Rhea" id="RHEA:13065"/>
        <dbReference type="ChEBI" id="CHEBI:15377"/>
        <dbReference type="ChEBI" id="CHEBI:15378"/>
        <dbReference type="ChEBI" id="CHEBI:30616"/>
        <dbReference type="ChEBI" id="CHEBI:43474"/>
        <dbReference type="ChEBI" id="CHEBI:456216"/>
        <dbReference type="EC" id="3.6.4.12"/>
    </reaction>
</comment>
<dbReference type="GO" id="GO:0016787">
    <property type="term" value="F:hydrolase activity"/>
    <property type="evidence" value="ECO:0007669"/>
    <property type="project" value="UniProtKB-KW"/>
</dbReference>
<dbReference type="InterPro" id="IPR050534">
    <property type="entry name" value="Coronavir_polyprotein_1ab"/>
</dbReference>
<keyword evidence="14" id="KW-0067">ATP-binding</keyword>
<dbReference type="GO" id="GO:0051539">
    <property type="term" value="F:4 iron, 4 sulfur cluster binding"/>
    <property type="evidence" value="ECO:0007669"/>
    <property type="project" value="UniProtKB-KW"/>
</dbReference>
<evidence type="ECO:0000313" key="27">
    <source>
        <dbReference type="EMBL" id="CAD6193808.1"/>
    </source>
</evidence>
<dbReference type="FunFam" id="3.40.50.300:FF:000721">
    <property type="entry name" value="DNA replication ATP-dependent helicase/nuclease DNA2"/>
    <property type="match status" value="1"/>
</dbReference>
<comment type="similarity">
    <text evidence="3">Belongs to the DNA2/NAM7 helicase family.</text>
</comment>
<evidence type="ECO:0000256" key="6">
    <source>
        <dbReference type="ARBA" id="ARBA00022485"/>
    </source>
</evidence>
<keyword evidence="12" id="KW-0378">Hydrolase</keyword>
<comment type="cofactor">
    <cofactor evidence="1">
        <name>[4Fe-4S] cluster</name>
        <dbReference type="ChEBI" id="CHEBI:49883"/>
    </cofactor>
</comment>
<organism evidence="27 28">
    <name type="scientific">Caenorhabditis auriculariae</name>
    <dbReference type="NCBI Taxonomy" id="2777116"/>
    <lineage>
        <taxon>Eukaryota</taxon>
        <taxon>Metazoa</taxon>
        <taxon>Ecdysozoa</taxon>
        <taxon>Nematoda</taxon>
        <taxon>Chromadorea</taxon>
        <taxon>Rhabditida</taxon>
        <taxon>Rhabditina</taxon>
        <taxon>Rhabditomorpha</taxon>
        <taxon>Rhabditoidea</taxon>
        <taxon>Rhabditidae</taxon>
        <taxon>Peloderinae</taxon>
        <taxon>Caenorhabditis</taxon>
    </lineage>
</organism>
<keyword evidence="10" id="KW-0547">Nucleotide-binding</keyword>
<evidence type="ECO:0000256" key="10">
    <source>
        <dbReference type="ARBA" id="ARBA00022741"/>
    </source>
</evidence>
<dbReference type="InterPro" id="IPR027417">
    <property type="entry name" value="P-loop_NTPase"/>
</dbReference>
<evidence type="ECO:0000256" key="18">
    <source>
        <dbReference type="ARBA" id="ARBA00023204"/>
    </source>
</evidence>
<dbReference type="Gene3D" id="3.40.50.300">
    <property type="entry name" value="P-loop containing nucleotide triphosphate hydrolases"/>
    <property type="match status" value="2"/>
</dbReference>
<keyword evidence="7" id="KW-0235">DNA replication</keyword>
<comment type="caution">
    <text evidence="27">The sequence shown here is derived from an EMBL/GenBank/DDBJ whole genome shotgun (WGS) entry which is preliminary data.</text>
</comment>
<gene>
    <name evidence="27" type="ORF">CAUJ_LOCUS9727</name>
</gene>
<evidence type="ECO:0000256" key="7">
    <source>
        <dbReference type="ARBA" id="ARBA00022705"/>
    </source>
</evidence>
<keyword evidence="20" id="KW-0511">Multifunctional enzyme</keyword>
<dbReference type="InterPro" id="IPR047187">
    <property type="entry name" value="SF1_C_Upf1"/>
</dbReference>
<evidence type="ECO:0000256" key="8">
    <source>
        <dbReference type="ARBA" id="ARBA00022722"/>
    </source>
</evidence>
<evidence type="ECO:0000256" key="12">
    <source>
        <dbReference type="ARBA" id="ARBA00022801"/>
    </source>
</evidence>
<evidence type="ECO:0000259" key="25">
    <source>
        <dbReference type="Pfam" id="PF13086"/>
    </source>
</evidence>
<dbReference type="InterPro" id="IPR041677">
    <property type="entry name" value="DNA2/NAM7_AAA_11"/>
</dbReference>
<dbReference type="SUPFAM" id="SSF52540">
    <property type="entry name" value="P-loop containing nucleoside triphosphate hydrolases"/>
    <property type="match status" value="1"/>
</dbReference>
<dbReference type="Gene3D" id="3.90.320.10">
    <property type="match status" value="1"/>
</dbReference>
<evidence type="ECO:0000256" key="1">
    <source>
        <dbReference type="ARBA" id="ARBA00001966"/>
    </source>
</evidence>
<accession>A0A8S1HHC6</accession>
<keyword evidence="11" id="KW-0227">DNA damage</keyword>
<evidence type="ECO:0000259" key="24">
    <source>
        <dbReference type="Pfam" id="PF08696"/>
    </source>
</evidence>
<evidence type="ECO:0000256" key="17">
    <source>
        <dbReference type="ARBA" id="ARBA00023125"/>
    </source>
</evidence>
<dbReference type="InterPro" id="IPR014808">
    <property type="entry name" value="DNA_replication_fac_Dna2_N"/>
</dbReference>
<proteinExistence type="inferred from homology"/>
<dbReference type="GO" id="GO:0003677">
    <property type="term" value="F:DNA binding"/>
    <property type="evidence" value="ECO:0007669"/>
    <property type="project" value="UniProtKB-KW"/>
</dbReference>
<evidence type="ECO:0000256" key="19">
    <source>
        <dbReference type="ARBA" id="ARBA00023242"/>
    </source>
</evidence>
<reference evidence="27" key="1">
    <citation type="submission" date="2020-10" db="EMBL/GenBank/DDBJ databases">
        <authorList>
            <person name="Kikuchi T."/>
        </authorList>
    </citation>
    <scope>NUCLEOTIDE SEQUENCE</scope>
    <source>
        <strain evidence="27">NKZ352</strain>
    </source>
</reference>
<keyword evidence="16" id="KW-0411">Iron-sulfur</keyword>
<evidence type="ECO:0000256" key="14">
    <source>
        <dbReference type="ARBA" id="ARBA00022840"/>
    </source>
</evidence>
<evidence type="ECO:0000256" key="3">
    <source>
        <dbReference type="ARBA" id="ARBA00007913"/>
    </source>
</evidence>
<dbReference type="InterPro" id="IPR041679">
    <property type="entry name" value="DNA2/NAM7-like_C"/>
</dbReference>
<dbReference type="Pfam" id="PF13087">
    <property type="entry name" value="AAA_12"/>
    <property type="match status" value="1"/>
</dbReference>
<comment type="subcellular location">
    <subcellularLocation>
        <location evidence="2">Nucleus</location>
    </subcellularLocation>
</comment>
<dbReference type="Proteomes" id="UP000835052">
    <property type="component" value="Unassembled WGS sequence"/>
</dbReference>
<dbReference type="GO" id="GO:0043139">
    <property type="term" value="F:5'-3' DNA helicase activity"/>
    <property type="evidence" value="ECO:0007669"/>
    <property type="project" value="TreeGrafter"/>
</dbReference>
<evidence type="ECO:0000256" key="22">
    <source>
        <dbReference type="ARBA" id="ARBA00047995"/>
    </source>
</evidence>
<keyword evidence="9" id="KW-0479">Metal-binding</keyword>
<feature type="domain" description="DNA2/NAM7 helicase helicase" evidence="25">
    <location>
        <begin position="765"/>
        <end position="847"/>
    </location>
</feature>
<keyword evidence="28" id="KW-1185">Reference proteome</keyword>
<dbReference type="Pfam" id="PF13086">
    <property type="entry name" value="AAA_11"/>
    <property type="match status" value="1"/>
</dbReference>
<evidence type="ECO:0000256" key="20">
    <source>
        <dbReference type="ARBA" id="ARBA00023268"/>
    </source>
</evidence>
<feature type="domain" description="DNA replication factor Dna2 N-terminal" evidence="24">
    <location>
        <begin position="151"/>
        <end position="349"/>
    </location>
</feature>
<protein>
    <recommendedName>
        <fullName evidence="5">DNA replication ATP-dependent helicase/nuclease DNA2</fullName>
        <ecNumber evidence="4">3.6.4.12</ecNumber>
    </recommendedName>
    <alternativeName>
        <fullName evidence="21">DNA replication ATP-dependent helicase-like homolog</fullName>
    </alternativeName>
</protein>
<evidence type="ECO:0000256" key="5">
    <source>
        <dbReference type="ARBA" id="ARBA00021516"/>
    </source>
</evidence>
<dbReference type="GO" id="GO:0046872">
    <property type="term" value="F:metal ion binding"/>
    <property type="evidence" value="ECO:0007669"/>
    <property type="project" value="UniProtKB-KW"/>
</dbReference>
<evidence type="ECO:0000256" key="4">
    <source>
        <dbReference type="ARBA" id="ARBA00012551"/>
    </source>
</evidence>
<evidence type="ECO:0000256" key="16">
    <source>
        <dbReference type="ARBA" id="ARBA00023014"/>
    </source>
</evidence>
<evidence type="ECO:0000256" key="13">
    <source>
        <dbReference type="ARBA" id="ARBA00022806"/>
    </source>
</evidence>
<name>A0A8S1HHC6_9PELO</name>
<evidence type="ECO:0000313" key="28">
    <source>
        <dbReference type="Proteomes" id="UP000835052"/>
    </source>
</evidence>
<evidence type="ECO:0000259" key="26">
    <source>
        <dbReference type="Pfam" id="PF13087"/>
    </source>
</evidence>
<keyword evidence="13" id="KW-0347">Helicase</keyword>
<keyword evidence="17" id="KW-0238">DNA-binding</keyword>
<dbReference type="PANTHER" id="PTHR43788">
    <property type="entry name" value="DNA2/NAM7 HELICASE FAMILY MEMBER"/>
    <property type="match status" value="1"/>
</dbReference>
<dbReference type="EC" id="3.6.4.12" evidence="4"/>
<evidence type="ECO:0000256" key="11">
    <source>
        <dbReference type="ARBA" id="ARBA00022763"/>
    </source>
</evidence>
<dbReference type="GO" id="GO:0006281">
    <property type="term" value="P:DNA repair"/>
    <property type="evidence" value="ECO:0007669"/>
    <property type="project" value="UniProtKB-KW"/>
</dbReference>
<feature type="region of interest" description="Disordered" evidence="23">
    <location>
        <begin position="36"/>
        <end position="63"/>
    </location>
</feature>
<dbReference type="GO" id="GO:0005634">
    <property type="term" value="C:nucleus"/>
    <property type="evidence" value="ECO:0007669"/>
    <property type="project" value="UniProtKB-SubCell"/>
</dbReference>
<dbReference type="CDD" id="cd22318">
    <property type="entry name" value="DNA2_N-like"/>
    <property type="match status" value="1"/>
</dbReference>
<dbReference type="CDD" id="cd18808">
    <property type="entry name" value="SF1_C_Upf1"/>
    <property type="match status" value="1"/>
</dbReference>